<dbReference type="InterPro" id="IPR011063">
    <property type="entry name" value="TilS/TtcA_N"/>
</dbReference>
<evidence type="ECO:0000256" key="8">
    <source>
        <dbReference type="HAMAP-Rule" id="MF_01161"/>
    </source>
</evidence>
<dbReference type="Pfam" id="PF11734">
    <property type="entry name" value="TilS_C"/>
    <property type="match status" value="1"/>
</dbReference>
<dbReference type="RefSeq" id="WP_265686586.1">
    <property type="nucleotide sequence ID" value="NZ_JAKRRX010000011.1"/>
</dbReference>
<evidence type="ECO:0000313" key="11">
    <source>
        <dbReference type="Proteomes" id="UP001155586"/>
    </source>
</evidence>
<evidence type="ECO:0000256" key="1">
    <source>
        <dbReference type="ARBA" id="ARBA00004496"/>
    </source>
</evidence>
<dbReference type="CDD" id="cd01992">
    <property type="entry name" value="TilS_N"/>
    <property type="match status" value="1"/>
</dbReference>
<dbReference type="SUPFAM" id="SSF52402">
    <property type="entry name" value="Adenine nucleotide alpha hydrolases-like"/>
    <property type="match status" value="1"/>
</dbReference>
<dbReference type="SUPFAM" id="SSF56037">
    <property type="entry name" value="PheT/TilS domain"/>
    <property type="match status" value="1"/>
</dbReference>
<evidence type="ECO:0000256" key="7">
    <source>
        <dbReference type="ARBA" id="ARBA00048539"/>
    </source>
</evidence>
<dbReference type="Gene3D" id="3.40.50.620">
    <property type="entry name" value="HUPs"/>
    <property type="match status" value="1"/>
</dbReference>
<dbReference type="SMART" id="SM00977">
    <property type="entry name" value="TilS_C"/>
    <property type="match status" value="1"/>
</dbReference>
<evidence type="ECO:0000256" key="4">
    <source>
        <dbReference type="ARBA" id="ARBA00022694"/>
    </source>
</evidence>
<keyword evidence="6 8" id="KW-0067">ATP-binding</keyword>
<dbReference type="NCBIfam" id="TIGR02433">
    <property type="entry name" value="lysidine_TilS_C"/>
    <property type="match status" value="1"/>
</dbReference>
<comment type="subcellular location">
    <subcellularLocation>
        <location evidence="1 8">Cytoplasm</location>
    </subcellularLocation>
</comment>
<comment type="similarity">
    <text evidence="8">Belongs to the tRNA(Ile)-lysidine synthase family.</text>
</comment>
<comment type="catalytic activity">
    <reaction evidence="7 8">
        <text>cytidine(34) in tRNA(Ile2) + L-lysine + ATP = lysidine(34) in tRNA(Ile2) + AMP + diphosphate + H(+)</text>
        <dbReference type="Rhea" id="RHEA:43744"/>
        <dbReference type="Rhea" id="RHEA-COMP:10625"/>
        <dbReference type="Rhea" id="RHEA-COMP:10670"/>
        <dbReference type="ChEBI" id="CHEBI:15378"/>
        <dbReference type="ChEBI" id="CHEBI:30616"/>
        <dbReference type="ChEBI" id="CHEBI:32551"/>
        <dbReference type="ChEBI" id="CHEBI:33019"/>
        <dbReference type="ChEBI" id="CHEBI:82748"/>
        <dbReference type="ChEBI" id="CHEBI:83665"/>
        <dbReference type="ChEBI" id="CHEBI:456215"/>
        <dbReference type="EC" id="6.3.4.19"/>
    </reaction>
</comment>
<feature type="domain" description="Lysidine-tRNA(Ile) synthetase C-terminal" evidence="9">
    <location>
        <begin position="365"/>
        <end position="434"/>
    </location>
</feature>
<dbReference type="PANTHER" id="PTHR43033">
    <property type="entry name" value="TRNA(ILE)-LYSIDINE SYNTHASE-RELATED"/>
    <property type="match status" value="1"/>
</dbReference>
<comment type="caution">
    <text evidence="10">The sequence shown here is derived from an EMBL/GenBank/DDBJ whole genome shotgun (WGS) entry which is preliminary data.</text>
</comment>
<dbReference type="Proteomes" id="UP001155586">
    <property type="component" value="Unassembled WGS sequence"/>
</dbReference>
<evidence type="ECO:0000313" key="10">
    <source>
        <dbReference type="EMBL" id="MCW8332888.1"/>
    </source>
</evidence>
<dbReference type="HAMAP" id="MF_01161">
    <property type="entry name" value="tRNA_Ile_lys_synt"/>
    <property type="match status" value="1"/>
</dbReference>
<dbReference type="Pfam" id="PF01171">
    <property type="entry name" value="ATP_bind_3"/>
    <property type="match status" value="1"/>
</dbReference>
<reference evidence="10" key="1">
    <citation type="submission" date="2022-02" db="EMBL/GenBank/DDBJ databases">
        <title>Vibrio sp. nov., a new bacterium isolated from Bohai sea, China.</title>
        <authorList>
            <person name="Yuan Y."/>
        </authorList>
    </citation>
    <scope>NUCLEOTIDE SEQUENCE</scope>
    <source>
        <strain evidence="10">DBSS07</strain>
    </source>
</reference>
<keyword evidence="5 8" id="KW-0547">Nucleotide-binding</keyword>
<dbReference type="InterPro" id="IPR012796">
    <property type="entry name" value="Lysidine-tRNA-synth_C"/>
</dbReference>
<keyword evidence="3 8" id="KW-0436">Ligase</keyword>
<dbReference type="InterPro" id="IPR012795">
    <property type="entry name" value="tRNA_Ile_lys_synt_N"/>
</dbReference>
<keyword evidence="11" id="KW-1185">Reference proteome</keyword>
<dbReference type="Pfam" id="PF09179">
    <property type="entry name" value="TilS"/>
    <property type="match status" value="1"/>
</dbReference>
<feature type="binding site" evidence="8">
    <location>
        <begin position="27"/>
        <end position="32"/>
    </location>
    <ligand>
        <name>ATP</name>
        <dbReference type="ChEBI" id="CHEBI:30616"/>
    </ligand>
</feature>
<dbReference type="EC" id="6.3.4.19" evidence="8"/>
<evidence type="ECO:0000256" key="3">
    <source>
        <dbReference type="ARBA" id="ARBA00022598"/>
    </source>
</evidence>
<proteinExistence type="inferred from homology"/>
<organism evidence="10 11">
    <name type="scientific">Vibrio paucivorans</name>
    <dbReference type="NCBI Taxonomy" id="2829489"/>
    <lineage>
        <taxon>Bacteria</taxon>
        <taxon>Pseudomonadati</taxon>
        <taxon>Pseudomonadota</taxon>
        <taxon>Gammaproteobacteria</taxon>
        <taxon>Vibrionales</taxon>
        <taxon>Vibrionaceae</taxon>
        <taxon>Vibrio</taxon>
    </lineage>
</organism>
<comment type="function">
    <text evidence="8">Ligates lysine onto the cytidine present at position 34 of the AUA codon-specific tRNA(Ile) that contains the anticodon CAU, in an ATP-dependent manner. Cytidine is converted to lysidine, thus changing the amino acid specificity of the tRNA from methionine to isoleucine.</text>
</comment>
<evidence type="ECO:0000256" key="6">
    <source>
        <dbReference type="ARBA" id="ARBA00022840"/>
    </source>
</evidence>
<dbReference type="Gene3D" id="1.20.59.20">
    <property type="match status" value="1"/>
</dbReference>
<dbReference type="AlphaFoldDB" id="A0A9X3CBV0"/>
<dbReference type="NCBIfam" id="TIGR02432">
    <property type="entry name" value="lysidine_TilS_N"/>
    <property type="match status" value="1"/>
</dbReference>
<comment type="domain">
    <text evidence="8">The N-terminal region contains the highly conserved SGGXDS motif, predicted to be a P-loop motif involved in ATP binding.</text>
</comment>
<dbReference type="InterPro" id="IPR015262">
    <property type="entry name" value="tRNA_Ile_lys_synt_subst-bd"/>
</dbReference>
<dbReference type="PANTHER" id="PTHR43033:SF1">
    <property type="entry name" value="TRNA(ILE)-LYSIDINE SYNTHASE-RELATED"/>
    <property type="match status" value="1"/>
</dbReference>
<dbReference type="SUPFAM" id="SSF82829">
    <property type="entry name" value="MesJ substrate recognition domain-like"/>
    <property type="match status" value="1"/>
</dbReference>
<dbReference type="InterPro" id="IPR014729">
    <property type="entry name" value="Rossmann-like_a/b/a_fold"/>
</dbReference>
<dbReference type="GO" id="GO:0005737">
    <property type="term" value="C:cytoplasm"/>
    <property type="evidence" value="ECO:0007669"/>
    <property type="project" value="UniProtKB-SubCell"/>
</dbReference>
<dbReference type="InterPro" id="IPR012094">
    <property type="entry name" value="tRNA_Ile_lys_synt"/>
</dbReference>
<keyword evidence="4 8" id="KW-0819">tRNA processing</keyword>
<gene>
    <name evidence="8 10" type="primary">tilS</name>
    <name evidence="10" type="ORF">MD483_03455</name>
</gene>
<sequence length="436" mass="49622">MDDFYPHFANQLNQYSSSIEKVVLALSGGMDSRVLLHMLGRYKREHEVECLAIHVHHGLSDNAGQWAEKCQKWCDDESINLIVENIELDKQQGNIESNARNARYQVLNNYIGANDLLLTGQHLDDQAETFLLALKRGSGPKGLASMSSDIAWNHGRLVRPLLSRSRHEIEQYATLNQLSWVEDESNHDTRFDRNFIRHKVVPVMAARWPSFSLSVARSASLCAEQEQLLNELLSQPFSMALQADSSIDIAALHSHSVLARNRLLRMWFEHNHQLMPSKQHIHQLWQDVALAKGDANPILNLTNVQVRRFQQRLYLVPDFSDVSLWQASISLEQTLSLPDGLGQLSILETKKQGQLSAKALVGREIKVMFNPEGLSAHPCERGHSRKLKKLFQEYGLPSWLRRRTPIVLVDDKVAAVVGLFVDKAFYGQDCELIWDK</sequence>
<evidence type="ECO:0000259" key="9">
    <source>
        <dbReference type="SMART" id="SM00977"/>
    </source>
</evidence>
<evidence type="ECO:0000256" key="2">
    <source>
        <dbReference type="ARBA" id="ARBA00022490"/>
    </source>
</evidence>
<evidence type="ECO:0000256" key="5">
    <source>
        <dbReference type="ARBA" id="ARBA00022741"/>
    </source>
</evidence>
<dbReference type="GO" id="GO:0005524">
    <property type="term" value="F:ATP binding"/>
    <property type="evidence" value="ECO:0007669"/>
    <property type="project" value="UniProtKB-UniRule"/>
</dbReference>
<protein>
    <recommendedName>
        <fullName evidence="8">tRNA(Ile)-lysidine synthase</fullName>
        <ecNumber evidence="8">6.3.4.19</ecNumber>
    </recommendedName>
    <alternativeName>
        <fullName evidence="8">tRNA(Ile)-2-lysyl-cytidine synthase</fullName>
    </alternativeName>
    <alternativeName>
        <fullName evidence="8">tRNA(Ile)-lysidine synthetase</fullName>
    </alternativeName>
</protein>
<accession>A0A9X3CBV0</accession>
<dbReference type="GO" id="GO:0006400">
    <property type="term" value="P:tRNA modification"/>
    <property type="evidence" value="ECO:0007669"/>
    <property type="project" value="UniProtKB-UniRule"/>
</dbReference>
<dbReference type="GO" id="GO:0032267">
    <property type="term" value="F:tRNA(Ile)-lysidine synthase activity"/>
    <property type="evidence" value="ECO:0007669"/>
    <property type="project" value="UniProtKB-EC"/>
</dbReference>
<keyword evidence="2 8" id="KW-0963">Cytoplasm</keyword>
<dbReference type="EMBL" id="JAKRRX010000011">
    <property type="protein sequence ID" value="MCW8332888.1"/>
    <property type="molecule type" value="Genomic_DNA"/>
</dbReference>
<name>A0A9X3CBV0_9VIBR</name>